<keyword evidence="4" id="KW-0677">Repeat</keyword>
<dbReference type="STRING" id="6185.A0A095C997"/>
<feature type="repeat" description="WD" evidence="13">
    <location>
        <begin position="447"/>
        <end position="482"/>
    </location>
</feature>
<dbReference type="Gene3D" id="2.130.10.10">
    <property type="entry name" value="YVTN repeat-like/Quinoprotein amine dehydrogenase"/>
    <property type="match status" value="2"/>
</dbReference>
<evidence type="ECO:0000256" key="8">
    <source>
        <dbReference type="ARBA" id="ARBA00023212"/>
    </source>
</evidence>
<name>A0A095C997_SCHHA</name>
<evidence type="ECO:0000256" key="3">
    <source>
        <dbReference type="ARBA" id="ARBA00022574"/>
    </source>
</evidence>
<evidence type="ECO:0000256" key="6">
    <source>
        <dbReference type="ARBA" id="ARBA00023054"/>
    </source>
</evidence>
<accession>A0A095C997</accession>
<sequence length="606" mass="69069">MSDHEDNLDPSQQKEDDISLEDKNSIEILPVDDDESSIVVSHLFGMDVTRRENIQLLHYNNNNLLCHIYGNYLQIINMDTNDIIMIRSMNGIGIGTFCIHSQYKYIALAEKGIIPNVCIYQYPDIKLYRILKEGTQTAYTACQFSPDGELLATVGSDPDYTLTLWEWRNEQIVLRSKAFSQDIYHIGWSNDLYGLLTTVGIGHIKFWKMANTFTGLKLQGKLGKFGKIELSDIEGFVILPDGKVLTGSIWGNLLLWEGDLIKLQITRKNKRPCHNGNIMQIIIDEGELMTIGQDGWIRTWDFETVDTAESSEEGGFYELEPMNELRVGIKANLMHIVKIPLPDSTMWYAQDADGAIWKLDLSFSHTSLAPDCLEEFHANDIVDCVTSPSTYCAATVGLDGKVDPKGKILIVGHQDGVLRLIKFGENSEELIKRTKQQYALLDLGQVLKPHTLAITSMIYSPSGKLFITGSKDETVFFFNVHTTHLSPIGFIHVHGKVVRLEWFSMNNKEMNEIIVYLENGCVLTVQCPSENEKYDHSKTFALSNIKITKSYQFMSIKSRLDHEEYTMNKLAQYEKEKQNRQEIRRMNARLQPETDEDKQKFDTGKC</sequence>
<dbReference type="PANTHER" id="PTHR14885">
    <property type="entry name" value="CILIA- AND FLAGELLA-ASSOCIATED PROTEIN 43-RELATED"/>
    <property type="match status" value="1"/>
</dbReference>
<evidence type="ECO:0000256" key="1">
    <source>
        <dbReference type="ARBA" id="ARBA00004611"/>
    </source>
</evidence>
<evidence type="ECO:0000256" key="10">
    <source>
        <dbReference type="ARBA" id="ARBA00055223"/>
    </source>
</evidence>
<evidence type="ECO:0000256" key="5">
    <source>
        <dbReference type="ARBA" id="ARBA00022846"/>
    </source>
</evidence>
<dbReference type="PROSITE" id="PS50294">
    <property type="entry name" value="WD_REPEATS_REGION"/>
    <property type="match status" value="1"/>
</dbReference>
<evidence type="ECO:0000313" key="15">
    <source>
        <dbReference type="EMBL" id="KGB38838.1"/>
    </source>
</evidence>
<protein>
    <recommendedName>
        <fullName evidence="12">Cilia- and flagella-associated protein 44</fullName>
    </recommendedName>
</protein>
<keyword evidence="2" id="KW-0963">Cytoplasm</keyword>
<evidence type="ECO:0000256" key="4">
    <source>
        <dbReference type="ARBA" id="ARBA00022737"/>
    </source>
</evidence>
<dbReference type="AlphaFoldDB" id="A0A095C997"/>
<dbReference type="InterPro" id="IPR036322">
    <property type="entry name" value="WD40_repeat_dom_sf"/>
</dbReference>
<comment type="similarity">
    <text evidence="11">Belongs to the CFAP44 family.</text>
</comment>
<keyword evidence="6" id="KW-0175">Coiled coil</keyword>
<dbReference type="PANTHER" id="PTHR14885:SF3">
    <property type="entry name" value="CILIA- AND FLAGELLA-ASSOCIATED PROTEIN 44"/>
    <property type="match status" value="1"/>
</dbReference>
<evidence type="ECO:0000256" key="9">
    <source>
        <dbReference type="ARBA" id="ARBA00023273"/>
    </source>
</evidence>
<keyword evidence="5" id="KW-0282">Flagellum</keyword>
<evidence type="ECO:0000256" key="7">
    <source>
        <dbReference type="ARBA" id="ARBA00023069"/>
    </source>
</evidence>
<feature type="region of interest" description="Disordered" evidence="14">
    <location>
        <begin position="584"/>
        <end position="606"/>
    </location>
</feature>
<dbReference type="PROSITE" id="PS50082">
    <property type="entry name" value="WD_REPEATS_2"/>
    <property type="match status" value="1"/>
</dbReference>
<keyword evidence="7" id="KW-0969">Cilium</keyword>
<reference evidence="15" key="1">
    <citation type="journal article" date="2012" name="Nat. Genet.">
        <title>Whole-genome sequence of Schistosoma haematobium.</title>
        <authorList>
            <person name="Young N.D."/>
            <person name="Jex A.R."/>
            <person name="Li B."/>
            <person name="Liu S."/>
            <person name="Yang L."/>
            <person name="Xiong Z."/>
            <person name="Li Y."/>
            <person name="Cantacessi C."/>
            <person name="Hall R.S."/>
            <person name="Xu X."/>
            <person name="Chen F."/>
            <person name="Wu X."/>
            <person name="Zerlotini A."/>
            <person name="Oliveira G."/>
            <person name="Hofmann A."/>
            <person name="Zhang G."/>
            <person name="Fang X."/>
            <person name="Kang Y."/>
            <person name="Campbell B.E."/>
            <person name="Loukas A."/>
            <person name="Ranganathan S."/>
            <person name="Rollinson D."/>
            <person name="Rinaldi G."/>
            <person name="Brindley P.J."/>
            <person name="Yang H."/>
            <person name="Wang J."/>
            <person name="Wang J."/>
            <person name="Gasser R.B."/>
        </authorList>
    </citation>
    <scope>NUCLEOTIDE SEQUENCE [LARGE SCALE GENOMIC DNA]</scope>
</reference>
<dbReference type="SUPFAM" id="SSF50978">
    <property type="entry name" value="WD40 repeat-like"/>
    <property type="match status" value="2"/>
</dbReference>
<evidence type="ECO:0000256" key="13">
    <source>
        <dbReference type="PROSITE-ProRule" id="PRU00221"/>
    </source>
</evidence>
<comment type="subcellular location">
    <subcellularLocation>
        <location evidence="1">Cytoplasm</location>
        <location evidence="1">Cytoskeleton</location>
        <location evidence="1">Flagellum axoneme</location>
    </subcellularLocation>
</comment>
<feature type="compositionally biased region" description="Basic and acidic residues" evidence="14">
    <location>
        <begin position="597"/>
        <end position="606"/>
    </location>
</feature>
<evidence type="ECO:0000256" key="14">
    <source>
        <dbReference type="SAM" id="MobiDB-lite"/>
    </source>
</evidence>
<comment type="function">
    <text evidence="10">Flagellar protein involved in sperm flagellum axoneme organization and function.</text>
</comment>
<dbReference type="GO" id="GO:0060285">
    <property type="term" value="P:cilium-dependent cell motility"/>
    <property type="evidence" value="ECO:0007669"/>
    <property type="project" value="UniProtKB-ARBA"/>
</dbReference>
<proteinExistence type="inferred from homology"/>
<organism evidence="15">
    <name type="scientific">Schistosoma haematobium</name>
    <name type="common">Blood fluke</name>
    <dbReference type="NCBI Taxonomy" id="6185"/>
    <lineage>
        <taxon>Eukaryota</taxon>
        <taxon>Metazoa</taxon>
        <taxon>Spiralia</taxon>
        <taxon>Lophotrochozoa</taxon>
        <taxon>Platyhelminthes</taxon>
        <taxon>Trematoda</taxon>
        <taxon>Digenea</taxon>
        <taxon>Strigeidida</taxon>
        <taxon>Schistosomatoidea</taxon>
        <taxon>Schistosomatidae</taxon>
        <taxon>Schistosoma</taxon>
    </lineage>
</organism>
<evidence type="ECO:0000256" key="2">
    <source>
        <dbReference type="ARBA" id="ARBA00022490"/>
    </source>
</evidence>
<evidence type="ECO:0000256" key="12">
    <source>
        <dbReference type="ARBA" id="ARBA00074727"/>
    </source>
</evidence>
<dbReference type="SMART" id="SM00320">
    <property type="entry name" value="WD40"/>
    <property type="match status" value="5"/>
</dbReference>
<dbReference type="InterPro" id="IPR001680">
    <property type="entry name" value="WD40_rpt"/>
</dbReference>
<dbReference type="Pfam" id="PF00400">
    <property type="entry name" value="WD40"/>
    <property type="match status" value="2"/>
</dbReference>
<keyword evidence="9" id="KW-0966">Cell projection</keyword>
<dbReference type="GO" id="GO:0003341">
    <property type="term" value="P:cilium movement"/>
    <property type="evidence" value="ECO:0007669"/>
    <property type="project" value="UniProtKB-ARBA"/>
</dbReference>
<keyword evidence="8" id="KW-0206">Cytoskeleton</keyword>
<evidence type="ECO:0000256" key="11">
    <source>
        <dbReference type="ARBA" id="ARBA00060934"/>
    </source>
</evidence>
<gene>
    <name evidence="15" type="ORF">MS3_07239</name>
</gene>
<keyword evidence="3 13" id="KW-0853">WD repeat</keyword>
<dbReference type="EMBL" id="KL251086">
    <property type="protein sequence ID" value="KGB38838.1"/>
    <property type="molecule type" value="Genomic_DNA"/>
</dbReference>
<dbReference type="FunFam" id="2.130.10.10:FF:000401">
    <property type="entry name" value="Cilia- and flagella-associated protein 44"/>
    <property type="match status" value="1"/>
</dbReference>
<dbReference type="InterPro" id="IPR015943">
    <property type="entry name" value="WD40/YVTN_repeat-like_dom_sf"/>
</dbReference>